<evidence type="ECO:0000313" key="2">
    <source>
        <dbReference type="Proteomes" id="UP001341840"/>
    </source>
</evidence>
<dbReference type="Proteomes" id="UP001341840">
    <property type="component" value="Unassembled WGS sequence"/>
</dbReference>
<dbReference type="EMBL" id="JASCZI010060857">
    <property type="protein sequence ID" value="MED6136417.1"/>
    <property type="molecule type" value="Genomic_DNA"/>
</dbReference>
<organism evidence="1 2">
    <name type="scientific">Stylosanthes scabra</name>
    <dbReference type="NCBI Taxonomy" id="79078"/>
    <lineage>
        <taxon>Eukaryota</taxon>
        <taxon>Viridiplantae</taxon>
        <taxon>Streptophyta</taxon>
        <taxon>Embryophyta</taxon>
        <taxon>Tracheophyta</taxon>
        <taxon>Spermatophyta</taxon>
        <taxon>Magnoliopsida</taxon>
        <taxon>eudicotyledons</taxon>
        <taxon>Gunneridae</taxon>
        <taxon>Pentapetalae</taxon>
        <taxon>rosids</taxon>
        <taxon>fabids</taxon>
        <taxon>Fabales</taxon>
        <taxon>Fabaceae</taxon>
        <taxon>Papilionoideae</taxon>
        <taxon>50 kb inversion clade</taxon>
        <taxon>dalbergioids sensu lato</taxon>
        <taxon>Dalbergieae</taxon>
        <taxon>Pterocarpus clade</taxon>
        <taxon>Stylosanthes</taxon>
    </lineage>
</organism>
<gene>
    <name evidence="1" type="ORF">PIB30_055964</name>
</gene>
<sequence>MNFNYPLKNEMIRRNEGKSNLQQANWWFWDAKQKECKACQQVRHVSKLVKEEIIRVMDMRVIFNYKRITVFVTTYGVERLAFSDHIDLLARLSSVTNTTGAIVFTSEDG</sequence>
<name>A0ABU6SJ21_9FABA</name>
<accession>A0ABU6SJ21</accession>
<evidence type="ECO:0000313" key="1">
    <source>
        <dbReference type="EMBL" id="MED6136417.1"/>
    </source>
</evidence>
<reference evidence="1 2" key="1">
    <citation type="journal article" date="2023" name="Plants (Basel)">
        <title>Bridging the Gap: Combining Genomics and Transcriptomics Approaches to Understand Stylosanthes scabra, an Orphan Legume from the Brazilian Caatinga.</title>
        <authorList>
            <person name="Ferreira-Neto J.R.C."/>
            <person name="da Silva M.D."/>
            <person name="Binneck E."/>
            <person name="de Melo N.F."/>
            <person name="da Silva R.H."/>
            <person name="de Melo A.L.T.M."/>
            <person name="Pandolfi V."/>
            <person name="Bustamante F.O."/>
            <person name="Brasileiro-Vidal A.C."/>
            <person name="Benko-Iseppon A.M."/>
        </authorList>
    </citation>
    <scope>NUCLEOTIDE SEQUENCE [LARGE SCALE GENOMIC DNA]</scope>
    <source>
        <tissue evidence="1">Leaves</tissue>
    </source>
</reference>
<protein>
    <submittedName>
        <fullName evidence="1">Uncharacterized protein</fullName>
    </submittedName>
</protein>
<keyword evidence="2" id="KW-1185">Reference proteome</keyword>
<proteinExistence type="predicted"/>
<comment type="caution">
    <text evidence="1">The sequence shown here is derived from an EMBL/GenBank/DDBJ whole genome shotgun (WGS) entry which is preliminary data.</text>
</comment>